<comment type="caution">
    <text evidence="1">The sequence shown here is derived from an EMBL/GenBank/DDBJ whole genome shotgun (WGS) entry which is preliminary data.</text>
</comment>
<dbReference type="EMBL" id="JASCZI010121196">
    <property type="protein sequence ID" value="MED6160450.1"/>
    <property type="molecule type" value="Genomic_DNA"/>
</dbReference>
<organism evidence="1 2">
    <name type="scientific">Stylosanthes scabra</name>
    <dbReference type="NCBI Taxonomy" id="79078"/>
    <lineage>
        <taxon>Eukaryota</taxon>
        <taxon>Viridiplantae</taxon>
        <taxon>Streptophyta</taxon>
        <taxon>Embryophyta</taxon>
        <taxon>Tracheophyta</taxon>
        <taxon>Spermatophyta</taxon>
        <taxon>Magnoliopsida</taxon>
        <taxon>eudicotyledons</taxon>
        <taxon>Gunneridae</taxon>
        <taxon>Pentapetalae</taxon>
        <taxon>rosids</taxon>
        <taxon>fabids</taxon>
        <taxon>Fabales</taxon>
        <taxon>Fabaceae</taxon>
        <taxon>Papilionoideae</taxon>
        <taxon>50 kb inversion clade</taxon>
        <taxon>dalbergioids sensu lato</taxon>
        <taxon>Dalbergieae</taxon>
        <taxon>Pterocarpus clade</taxon>
        <taxon>Stylosanthes</taxon>
    </lineage>
</organism>
<sequence>MFYTFTSIFRTADIPVHAALRQVGVPVGAVRSGDINWKNADGWHIATALDIQPHHGTVGGVDAIFPGCRLRTRCNVDGFPLQPDVAISVCGEVTSRDA</sequence>
<dbReference type="Proteomes" id="UP001341840">
    <property type="component" value="Unassembled WGS sequence"/>
</dbReference>
<proteinExistence type="predicted"/>
<evidence type="ECO:0000313" key="2">
    <source>
        <dbReference type="Proteomes" id="UP001341840"/>
    </source>
</evidence>
<accession>A0ABU6UIR4</accession>
<keyword evidence="2" id="KW-1185">Reference proteome</keyword>
<protein>
    <submittedName>
        <fullName evidence="1">Uncharacterized protein</fullName>
    </submittedName>
</protein>
<reference evidence="1 2" key="1">
    <citation type="journal article" date="2023" name="Plants (Basel)">
        <title>Bridging the Gap: Combining Genomics and Transcriptomics Approaches to Understand Stylosanthes scabra, an Orphan Legume from the Brazilian Caatinga.</title>
        <authorList>
            <person name="Ferreira-Neto J.R.C."/>
            <person name="da Silva M.D."/>
            <person name="Binneck E."/>
            <person name="de Melo N.F."/>
            <person name="da Silva R.H."/>
            <person name="de Melo A.L.T.M."/>
            <person name="Pandolfi V."/>
            <person name="Bustamante F.O."/>
            <person name="Brasileiro-Vidal A.C."/>
            <person name="Benko-Iseppon A.M."/>
        </authorList>
    </citation>
    <scope>NUCLEOTIDE SEQUENCE [LARGE SCALE GENOMIC DNA]</scope>
    <source>
        <tissue evidence="1">Leaves</tissue>
    </source>
</reference>
<evidence type="ECO:0000313" key="1">
    <source>
        <dbReference type="EMBL" id="MED6160450.1"/>
    </source>
</evidence>
<name>A0ABU6UIR4_9FABA</name>
<gene>
    <name evidence="1" type="ORF">PIB30_051630</name>
</gene>